<protein>
    <recommendedName>
        <fullName evidence="2">Core domain-containing protein</fullName>
    </recommendedName>
</protein>
<evidence type="ECO:0000256" key="1">
    <source>
        <dbReference type="ARBA" id="ARBA00006718"/>
    </source>
</evidence>
<dbReference type="EMBL" id="VTER01000006">
    <property type="protein sequence ID" value="TYS47956.1"/>
    <property type="molecule type" value="Genomic_DNA"/>
</dbReference>
<dbReference type="PIRSF" id="PIRSF034852">
    <property type="entry name" value="UCP034852"/>
    <property type="match status" value="1"/>
</dbReference>
<gene>
    <name evidence="3" type="ORF">FZD51_13615</name>
</gene>
<accession>A0A5D4RDM1</accession>
<dbReference type="RefSeq" id="WP_148975274.1">
    <property type="nucleotide sequence ID" value="NZ_JBNIKU010000008.1"/>
</dbReference>
<evidence type="ECO:0000313" key="3">
    <source>
        <dbReference type="EMBL" id="TYS47956.1"/>
    </source>
</evidence>
<organism evidence="3 4">
    <name type="scientific">Bacillus infantis</name>
    <dbReference type="NCBI Taxonomy" id="324767"/>
    <lineage>
        <taxon>Bacteria</taxon>
        <taxon>Bacillati</taxon>
        <taxon>Bacillota</taxon>
        <taxon>Bacilli</taxon>
        <taxon>Bacillales</taxon>
        <taxon>Bacillaceae</taxon>
        <taxon>Bacillus</taxon>
    </lineage>
</organism>
<dbReference type="InterPro" id="IPR000361">
    <property type="entry name" value="ATAP_core_dom"/>
</dbReference>
<dbReference type="SUPFAM" id="SSF89360">
    <property type="entry name" value="HesB-like domain"/>
    <property type="match status" value="1"/>
</dbReference>
<dbReference type="AlphaFoldDB" id="A0A5D4RDM1"/>
<proteinExistence type="inferred from homology"/>
<sequence>MNIHIKDDAAQWYKDELSLEKGDHLRFFARYGGCSTVQQGFSLGVANEEPVNTGAATEKGGITFFIEEKDLWFFNDQDLYVEMNYKANEPVFKYEE</sequence>
<evidence type="ECO:0000259" key="2">
    <source>
        <dbReference type="Pfam" id="PF01521"/>
    </source>
</evidence>
<evidence type="ECO:0000313" key="4">
    <source>
        <dbReference type="Proteomes" id="UP000322139"/>
    </source>
</evidence>
<dbReference type="InterPro" id="IPR035903">
    <property type="entry name" value="HesB-like_dom_sf"/>
</dbReference>
<feature type="domain" description="Core" evidence="2">
    <location>
        <begin position="1"/>
        <end position="77"/>
    </location>
</feature>
<reference evidence="3 4" key="1">
    <citation type="submission" date="2019-08" db="EMBL/GenBank/DDBJ databases">
        <title>Bacillus genomes from the desert of Cuatro Cienegas, Coahuila.</title>
        <authorList>
            <person name="Olmedo-Alvarez G."/>
        </authorList>
    </citation>
    <scope>NUCLEOTIDE SEQUENCE [LARGE SCALE GENOMIC DNA]</scope>
    <source>
        <strain evidence="3 4">CH446_14T</strain>
    </source>
</reference>
<comment type="similarity">
    <text evidence="1">Belongs to the HesB/IscA family.</text>
</comment>
<dbReference type="Proteomes" id="UP000322139">
    <property type="component" value="Unassembled WGS sequence"/>
</dbReference>
<dbReference type="InterPro" id="IPR008326">
    <property type="entry name" value="PdhI-like"/>
</dbReference>
<name>A0A5D4RDM1_9BACI</name>
<comment type="caution">
    <text evidence="3">The sequence shown here is derived from an EMBL/GenBank/DDBJ whole genome shotgun (WGS) entry which is preliminary data.</text>
</comment>
<dbReference type="Pfam" id="PF01521">
    <property type="entry name" value="Fe-S_biosyn"/>
    <property type="match status" value="1"/>
</dbReference>